<evidence type="ECO:0000256" key="2">
    <source>
        <dbReference type="SAM" id="SignalP"/>
    </source>
</evidence>
<reference evidence="5" key="1">
    <citation type="submission" date="2017-08" db="EMBL/GenBank/DDBJ databases">
        <title>A dynamic microbial community with high functional redundancy inhabits the cold, oxic subseafloor aquifer.</title>
        <authorList>
            <person name="Tully B.J."/>
            <person name="Wheat C.G."/>
            <person name="Glazer B.T."/>
            <person name="Huber J.A."/>
        </authorList>
    </citation>
    <scope>NUCLEOTIDE SEQUENCE [LARGE SCALE GENOMIC DNA]</scope>
</reference>
<dbReference type="Proteomes" id="UP000218767">
    <property type="component" value="Unassembled WGS sequence"/>
</dbReference>
<feature type="chain" id="PRO_5012178664" description="Alpha/beta hydrolase domain-containing protein" evidence="2">
    <location>
        <begin position="24"/>
        <end position="667"/>
    </location>
</feature>
<evidence type="ECO:0000313" key="5">
    <source>
        <dbReference type="Proteomes" id="UP000218767"/>
    </source>
</evidence>
<accession>A0A2A4WZY8</accession>
<gene>
    <name evidence="4" type="ORF">COB20_12110</name>
</gene>
<feature type="signal peptide" evidence="2">
    <location>
        <begin position="1"/>
        <end position="23"/>
    </location>
</feature>
<dbReference type="AlphaFoldDB" id="A0A2A4WZY8"/>
<protein>
    <recommendedName>
        <fullName evidence="3">Alpha/beta hydrolase domain-containing protein</fullName>
    </recommendedName>
</protein>
<dbReference type="Pfam" id="PF20091">
    <property type="entry name" value="Abhydrolase_10"/>
    <property type="match status" value="1"/>
</dbReference>
<feature type="region of interest" description="Disordered" evidence="1">
    <location>
        <begin position="430"/>
        <end position="453"/>
    </location>
</feature>
<evidence type="ECO:0000256" key="1">
    <source>
        <dbReference type="SAM" id="MobiDB-lite"/>
    </source>
</evidence>
<keyword evidence="2" id="KW-0732">Signal</keyword>
<name>A0A2A4WZY8_9GAMM</name>
<organism evidence="4 5">
    <name type="scientific">SAR86 cluster bacterium</name>
    <dbReference type="NCBI Taxonomy" id="2030880"/>
    <lineage>
        <taxon>Bacteria</taxon>
        <taxon>Pseudomonadati</taxon>
        <taxon>Pseudomonadota</taxon>
        <taxon>Gammaproteobacteria</taxon>
        <taxon>SAR86 cluster</taxon>
    </lineage>
</organism>
<dbReference type="InterPro" id="IPR045394">
    <property type="entry name" value="Abhydrolase_dom"/>
</dbReference>
<evidence type="ECO:0000313" key="4">
    <source>
        <dbReference type="EMBL" id="PCI75806.1"/>
    </source>
</evidence>
<proteinExistence type="predicted"/>
<evidence type="ECO:0000259" key="3">
    <source>
        <dbReference type="Pfam" id="PF20091"/>
    </source>
</evidence>
<comment type="caution">
    <text evidence="4">The sequence shown here is derived from an EMBL/GenBank/DDBJ whole genome shotgun (WGS) entry which is preliminary data.</text>
</comment>
<sequence>MKLFVNLFNTAAIALLVSVSSFAEIERIEITNRETLSDSDVDFSYQSISGVVYFTLDPSDESNESITDIEYAPLNGDGLIEYAADFRVLVPADSIANGGLLYNVNNRGGSVFPPERSLQHPLSGMGFTYLATGWINELSPRAGRLRLHAPIVGSAQQRITGAVRYEVSVGEATEKVNIAGGGHLAYEPTAAGLASATLTRRLYQDDPRIPVERSQFLLEVVAENDSNQPVVNLSVNGGFEPGVLYELSYEARNPVLAGAGMAAIRDMVSAIRFGDDAENQLAQLGLPNIDSTVAWGNSQSGRLLRQFMYDGFNADLDGRKVFDGVIPVIAGSGYGMFNNRFAMPTRTNGQHSNHLYPNDLFPFTYGESTDPFTGRTDSILGKARASNTVPKVMHIQTSNEYWVRGGSLPHTNPQGTKDAVLPEEVRFYSIGGSQHGSGNGRPRAASSGQLPPNPNMWAPIADSLLVAMYDWVANDEAPPASRYPRIADGSLVPSHIDSRINGRAWNRLNGVNHPDAAYTPGFANYGDRWMEERIVDRHPLTTDMYYRALVPAVNSNNNDSAKTTVLPPLTQVPLATFVPWNLRAVSTGAEKSLARLSGGYIPLPTNMAAAEQSSDSRTPIAAMYSSFNDYLSLYEAATDTLISEGYLLPGFKQTYMGIAHSNSIVFD</sequence>
<feature type="domain" description="Alpha/beta hydrolase" evidence="3">
    <location>
        <begin position="258"/>
        <end position="650"/>
    </location>
</feature>
<dbReference type="EMBL" id="NVUL01000067">
    <property type="protein sequence ID" value="PCI75806.1"/>
    <property type="molecule type" value="Genomic_DNA"/>
</dbReference>